<name>A0A7S2ST37_9STRA</name>
<protein>
    <submittedName>
        <fullName evidence="2">Uncharacterized protein</fullName>
    </submittedName>
</protein>
<accession>A0A7S2ST37</accession>
<keyword evidence="1" id="KW-0732">Signal</keyword>
<sequence length="157" mass="17608">MMRGLLLTLLACVAVSAKEPNPLRLRLVNRGEPTDIFYLERDVTSEHFITSLSSNHETVQQIFPGSTFTIRSKDVRMMITVTAAPKGSKSPIILSFHNMMAESPDQAFDLVYSGKVIANVLPRAPVSQNIYFTNTFVVTRGDHKFFEVGLFEGREEL</sequence>
<proteinExistence type="predicted"/>
<dbReference type="EMBL" id="HBHJ01028794">
    <property type="protein sequence ID" value="CAD9708061.1"/>
    <property type="molecule type" value="Transcribed_RNA"/>
</dbReference>
<gene>
    <name evidence="2" type="ORF">RMAR1173_LOCUS19052</name>
</gene>
<organism evidence="2">
    <name type="scientific">Rhizochromulina marina</name>
    <dbReference type="NCBI Taxonomy" id="1034831"/>
    <lineage>
        <taxon>Eukaryota</taxon>
        <taxon>Sar</taxon>
        <taxon>Stramenopiles</taxon>
        <taxon>Ochrophyta</taxon>
        <taxon>Dictyochophyceae</taxon>
        <taxon>Rhizochromulinales</taxon>
        <taxon>Rhizochromulina</taxon>
    </lineage>
</organism>
<feature type="chain" id="PRO_5031125307" evidence="1">
    <location>
        <begin position="18"/>
        <end position="157"/>
    </location>
</feature>
<evidence type="ECO:0000313" key="2">
    <source>
        <dbReference type="EMBL" id="CAD9708061.1"/>
    </source>
</evidence>
<reference evidence="2" key="1">
    <citation type="submission" date="2021-01" db="EMBL/GenBank/DDBJ databases">
        <authorList>
            <person name="Corre E."/>
            <person name="Pelletier E."/>
            <person name="Niang G."/>
            <person name="Scheremetjew M."/>
            <person name="Finn R."/>
            <person name="Kale V."/>
            <person name="Holt S."/>
            <person name="Cochrane G."/>
            <person name="Meng A."/>
            <person name="Brown T."/>
            <person name="Cohen L."/>
        </authorList>
    </citation>
    <scope>NUCLEOTIDE SEQUENCE</scope>
    <source>
        <strain evidence="2">CCMP1243</strain>
    </source>
</reference>
<evidence type="ECO:0000256" key="1">
    <source>
        <dbReference type="SAM" id="SignalP"/>
    </source>
</evidence>
<dbReference type="AlphaFoldDB" id="A0A7S2ST37"/>
<feature type="signal peptide" evidence="1">
    <location>
        <begin position="1"/>
        <end position="17"/>
    </location>
</feature>